<comment type="caution">
    <text evidence="3">The sequence shown here is derived from an EMBL/GenBank/DDBJ whole genome shotgun (WGS) entry which is preliminary data.</text>
</comment>
<feature type="region of interest" description="Disordered" evidence="1">
    <location>
        <begin position="443"/>
        <end position="463"/>
    </location>
</feature>
<organism evidence="3 4">
    <name type="scientific">Rhizopus stolonifer</name>
    <name type="common">Rhizopus nigricans</name>
    <dbReference type="NCBI Taxonomy" id="4846"/>
    <lineage>
        <taxon>Eukaryota</taxon>
        <taxon>Fungi</taxon>
        <taxon>Fungi incertae sedis</taxon>
        <taxon>Mucoromycota</taxon>
        <taxon>Mucoromycotina</taxon>
        <taxon>Mucoromycetes</taxon>
        <taxon>Mucorales</taxon>
        <taxon>Mucorineae</taxon>
        <taxon>Rhizopodaceae</taxon>
        <taxon>Rhizopus</taxon>
    </lineage>
</organism>
<evidence type="ECO:0000256" key="1">
    <source>
        <dbReference type="SAM" id="MobiDB-lite"/>
    </source>
</evidence>
<reference evidence="3 4" key="1">
    <citation type="journal article" date="2018" name="G3 (Bethesda)">
        <title>Phylogenetic and Phylogenomic Definition of Rhizopus Species.</title>
        <authorList>
            <person name="Gryganskyi A.P."/>
            <person name="Golan J."/>
            <person name="Dolatabadi S."/>
            <person name="Mondo S."/>
            <person name="Robb S."/>
            <person name="Idnurm A."/>
            <person name="Muszewska A."/>
            <person name="Steczkiewicz K."/>
            <person name="Masonjones S."/>
            <person name="Liao H.L."/>
            <person name="Gajdeczka M.T."/>
            <person name="Anike F."/>
            <person name="Vuek A."/>
            <person name="Anishchenko I.M."/>
            <person name="Voigt K."/>
            <person name="de Hoog G.S."/>
            <person name="Smith M.E."/>
            <person name="Heitman J."/>
            <person name="Vilgalys R."/>
            <person name="Stajich J.E."/>
        </authorList>
    </citation>
    <scope>NUCLEOTIDE SEQUENCE [LARGE SCALE GENOMIC DNA]</scope>
    <source>
        <strain evidence="3 4">LSU 92-RS-03</strain>
    </source>
</reference>
<protein>
    <recommendedName>
        <fullName evidence="2">Rab-GAP TBC domain-containing protein</fullName>
    </recommendedName>
</protein>
<dbReference type="Gene3D" id="1.10.8.270">
    <property type="entry name" value="putative rabgap domain of human tbc1 domain family member 14 like domains"/>
    <property type="match status" value="1"/>
</dbReference>
<sequence length="463" mass="53504">MESNYKERLVSRNSLNLVIDGLHRLEYFRTALTSKEGSNKWTSTIDMREFRSACFYARHKPDEPMVPFIPTRRSLFKRMKQGNPSPNVQDYHWEVIERILFIYAKLNPDVGYVQGMNELLAPIYYVFVKTDNIESQPHAEADAFFVFNNLMSDVRDHFVGSLDMNSSTGINATMARLSQRLAWFDEDLFQDLNRKDIKAQYYAFRWITVLCSQDWDLPDVIRLWDSILADRGMHEGRFEFLLDFTVAMLVCIRKELLMGDFSDNMHILQNYPIGDIQVVINCAYAIREARLKAANTKSDTEPSDFLSISPKLDEHNFLNKPVDEKYIESIDRLFKKDPTTTATEISTRKRISTEGTTVQSLSQKLGFTGNTSTRSMRAAFVRSSSEENDFKRSWSFASPLEEPESETRQSGSLLERFSQLVLNDPLTHHRELEEKPSQIQYQVGHPANNKNDTARAYKGLSLS</sequence>
<accession>A0A367KK34</accession>
<keyword evidence="4" id="KW-1185">Reference proteome</keyword>
<dbReference type="Proteomes" id="UP000253551">
    <property type="component" value="Unassembled WGS sequence"/>
</dbReference>
<dbReference type="InterPro" id="IPR035969">
    <property type="entry name" value="Rab-GAP_TBC_sf"/>
</dbReference>
<dbReference type="InterPro" id="IPR000195">
    <property type="entry name" value="Rab-GAP-TBC_dom"/>
</dbReference>
<dbReference type="SMART" id="SM00164">
    <property type="entry name" value="TBC"/>
    <property type="match status" value="1"/>
</dbReference>
<dbReference type="PROSITE" id="PS50086">
    <property type="entry name" value="TBC_RABGAP"/>
    <property type="match status" value="1"/>
</dbReference>
<dbReference type="GO" id="GO:0005096">
    <property type="term" value="F:GTPase activator activity"/>
    <property type="evidence" value="ECO:0007669"/>
    <property type="project" value="TreeGrafter"/>
</dbReference>
<evidence type="ECO:0000259" key="2">
    <source>
        <dbReference type="PROSITE" id="PS50086"/>
    </source>
</evidence>
<name>A0A367KK34_RHIST</name>
<evidence type="ECO:0000313" key="4">
    <source>
        <dbReference type="Proteomes" id="UP000253551"/>
    </source>
</evidence>
<dbReference type="EMBL" id="PJQM01001365">
    <property type="protein sequence ID" value="RCI02510.1"/>
    <property type="molecule type" value="Genomic_DNA"/>
</dbReference>
<dbReference type="PANTHER" id="PTHR22957">
    <property type="entry name" value="TBC1 DOMAIN FAMILY MEMBER GTPASE-ACTIVATING PROTEIN"/>
    <property type="match status" value="1"/>
</dbReference>
<proteinExistence type="predicted"/>
<gene>
    <name evidence="3" type="ORF">CU098_009227</name>
</gene>
<dbReference type="OrthoDB" id="27140at2759"/>
<dbReference type="AlphaFoldDB" id="A0A367KK34"/>
<dbReference type="Gene3D" id="1.10.472.80">
    <property type="entry name" value="Ypt/Rab-GAP domain of gyp1p, domain 3"/>
    <property type="match status" value="1"/>
</dbReference>
<dbReference type="FunFam" id="1.10.472.80:FF:000048">
    <property type="entry name" value="TBC domain containing protein"/>
    <property type="match status" value="1"/>
</dbReference>
<dbReference type="SUPFAM" id="SSF47923">
    <property type="entry name" value="Ypt/Rab-GAP domain of gyp1p"/>
    <property type="match status" value="2"/>
</dbReference>
<dbReference type="GO" id="GO:0006886">
    <property type="term" value="P:intracellular protein transport"/>
    <property type="evidence" value="ECO:0007669"/>
    <property type="project" value="TreeGrafter"/>
</dbReference>
<dbReference type="PANTHER" id="PTHR22957:SF27">
    <property type="entry name" value="TBC1 DOMAIN FAMILY MEMBER 13"/>
    <property type="match status" value="1"/>
</dbReference>
<dbReference type="Pfam" id="PF00566">
    <property type="entry name" value="RabGAP-TBC"/>
    <property type="match status" value="1"/>
</dbReference>
<feature type="domain" description="Rab-GAP TBC" evidence="2">
    <location>
        <begin position="1"/>
        <end position="231"/>
    </location>
</feature>
<evidence type="ECO:0000313" key="3">
    <source>
        <dbReference type="EMBL" id="RCI02510.1"/>
    </source>
</evidence>